<organism evidence="2">
    <name type="scientific">marine sediment metagenome</name>
    <dbReference type="NCBI Taxonomy" id="412755"/>
    <lineage>
        <taxon>unclassified sequences</taxon>
        <taxon>metagenomes</taxon>
        <taxon>ecological metagenomes</taxon>
    </lineage>
</organism>
<reference evidence="2" key="1">
    <citation type="journal article" date="2015" name="Nature">
        <title>Complex archaea that bridge the gap between prokaryotes and eukaryotes.</title>
        <authorList>
            <person name="Spang A."/>
            <person name="Saw J.H."/>
            <person name="Jorgensen S.L."/>
            <person name="Zaremba-Niedzwiedzka K."/>
            <person name="Martijn J."/>
            <person name="Lind A.E."/>
            <person name="van Eijk R."/>
            <person name="Schleper C."/>
            <person name="Guy L."/>
            <person name="Ettema T.J."/>
        </authorList>
    </citation>
    <scope>NUCLEOTIDE SEQUENCE</scope>
</reference>
<feature type="region of interest" description="Disordered" evidence="1">
    <location>
        <begin position="1"/>
        <end position="24"/>
    </location>
</feature>
<evidence type="ECO:0000256" key="1">
    <source>
        <dbReference type="SAM" id="MobiDB-lite"/>
    </source>
</evidence>
<accession>A0A0F9XD90</accession>
<comment type="caution">
    <text evidence="2">The sequence shown here is derived from an EMBL/GenBank/DDBJ whole genome shotgun (WGS) entry which is preliminary data.</text>
</comment>
<name>A0A0F9XD90_9ZZZZ</name>
<gene>
    <name evidence="2" type="ORF">LCGC14_0235940</name>
</gene>
<sequence>MMAEATVGQTMEWNPKKGHNFDPDTEDANVLIEVQSPNYVRINSKMLHMTKEEEIDPNGKKTVKWNHETAQMWVPGRVAEELIAIKKDDEMKGLKSMAIILETKTTERKRRSVKDEDAE</sequence>
<evidence type="ECO:0000313" key="2">
    <source>
        <dbReference type="EMBL" id="KKN89748.1"/>
    </source>
</evidence>
<dbReference type="AlphaFoldDB" id="A0A0F9XD90"/>
<dbReference type="EMBL" id="LAZR01000116">
    <property type="protein sequence ID" value="KKN89748.1"/>
    <property type="molecule type" value="Genomic_DNA"/>
</dbReference>
<proteinExistence type="predicted"/>
<protein>
    <submittedName>
        <fullName evidence="2">Uncharacterized protein</fullName>
    </submittedName>
</protein>